<dbReference type="Gene3D" id="4.10.1080.10">
    <property type="entry name" value="TSP type-3 repeat"/>
    <property type="match status" value="1"/>
</dbReference>
<dbReference type="InterPro" id="IPR022409">
    <property type="entry name" value="PKD/Chitinase_dom"/>
</dbReference>
<gene>
    <name evidence="5" type="ORF">UY76_C0058G0012</name>
</gene>
<dbReference type="InterPro" id="IPR028974">
    <property type="entry name" value="TSP_type-3_rpt"/>
</dbReference>
<comment type="caution">
    <text evidence="5">The sequence shown here is derived from an EMBL/GenBank/DDBJ whole genome shotgun (WGS) entry which is preliminary data.</text>
</comment>
<dbReference type="Pfam" id="PF18911">
    <property type="entry name" value="PKD_4"/>
    <property type="match status" value="1"/>
</dbReference>
<feature type="compositionally biased region" description="Acidic residues" evidence="1">
    <location>
        <begin position="188"/>
        <end position="200"/>
    </location>
</feature>
<evidence type="ECO:0000256" key="2">
    <source>
        <dbReference type="SAM" id="Phobius"/>
    </source>
</evidence>
<keyword evidence="2" id="KW-0472">Membrane</keyword>
<keyword evidence="2" id="KW-1133">Transmembrane helix</keyword>
<accession>A0A0G2AFW6</accession>
<feature type="signal peptide" evidence="3">
    <location>
        <begin position="1"/>
        <end position="19"/>
    </location>
</feature>
<dbReference type="SUPFAM" id="SSF49299">
    <property type="entry name" value="PKD domain"/>
    <property type="match status" value="1"/>
</dbReference>
<organism evidence="5 6">
    <name type="scientific">Candidatus Uhrbacteria bacterium GW2011_GWA2_52_8d</name>
    <dbReference type="NCBI Taxonomy" id="1618979"/>
    <lineage>
        <taxon>Bacteria</taxon>
        <taxon>Candidatus Uhriibacteriota</taxon>
    </lineage>
</organism>
<feature type="chain" id="PRO_5002542034" evidence="3">
    <location>
        <begin position="20"/>
        <end position="388"/>
    </location>
</feature>
<evidence type="ECO:0000259" key="4">
    <source>
        <dbReference type="PROSITE" id="PS50093"/>
    </source>
</evidence>
<feature type="domain" description="PKD" evidence="4">
    <location>
        <begin position="292"/>
        <end position="352"/>
    </location>
</feature>
<proteinExistence type="predicted"/>
<feature type="compositionally biased region" description="Acidic residues" evidence="1">
    <location>
        <begin position="261"/>
        <end position="270"/>
    </location>
</feature>
<keyword evidence="3" id="KW-0732">Signal</keyword>
<dbReference type="PANTHER" id="PTHR10199">
    <property type="entry name" value="THROMBOSPONDIN"/>
    <property type="match status" value="1"/>
</dbReference>
<dbReference type="InterPro" id="IPR035986">
    <property type="entry name" value="PKD_dom_sf"/>
</dbReference>
<feature type="transmembrane region" description="Helical" evidence="2">
    <location>
        <begin position="361"/>
        <end position="381"/>
    </location>
</feature>
<feature type="compositionally biased region" description="Polar residues" evidence="1">
    <location>
        <begin position="144"/>
        <end position="153"/>
    </location>
</feature>
<evidence type="ECO:0000313" key="6">
    <source>
        <dbReference type="Proteomes" id="UP000034054"/>
    </source>
</evidence>
<reference evidence="5 6" key="1">
    <citation type="journal article" date="2015" name="Nature">
        <title>rRNA introns, odd ribosomes, and small enigmatic genomes across a large radiation of phyla.</title>
        <authorList>
            <person name="Brown C.T."/>
            <person name="Hug L.A."/>
            <person name="Thomas B.C."/>
            <person name="Sharon I."/>
            <person name="Castelle C.J."/>
            <person name="Singh A."/>
            <person name="Wilkins M.J."/>
            <person name="Williams K.H."/>
            <person name="Banfield J.F."/>
        </authorList>
    </citation>
    <scope>NUCLEOTIDE SEQUENCE [LARGE SCALE GENOMIC DNA]</scope>
</reference>
<dbReference type="Gene3D" id="2.60.40.10">
    <property type="entry name" value="Immunoglobulins"/>
    <property type="match status" value="1"/>
</dbReference>
<dbReference type="GO" id="GO:0005509">
    <property type="term" value="F:calcium ion binding"/>
    <property type="evidence" value="ECO:0007669"/>
    <property type="project" value="InterPro"/>
</dbReference>
<name>A0A0G2AFW6_9BACT</name>
<feature type="region of interest" description="Disordered" evidence="1">
    <location>
        <begin position="243"/>
        <end position="270"/>
    </location>
</feature>
<sequence length="388" mass="41871">MKRLFVALGFFFLPVAAHAASDLSISPADIRFSSDILVAGDEVRLYAKVYNVGDEDVSGYVSFYQGATLIDDSLVISLLADGSPEEVYIDFVVPVSSFNILALLRGTDPSDINSSNDSALTSTFIPVVDNDRDGIDNEDDNCPDASNNNQLNTDGDEQGDACDSDDDNDGLSDEVEAELQTNSTQQDSDGDGVTDPDDAYPMDAERTVVEVETESVSEEKAVPSSEAFQKIVEEVAKTIKETVTASEDESVDADFGASETSETEEAETVDEELHISPNAVFAYTRDAWNAFTFTVLTNASEQTVYIWDFGDGVTSSKPTVRHVYNTSGAFLVKLTMTDESGVVSSESTTILVPFFHLQNRLVLTSIALLILLLLAGVASFIRLGKKSS</sequence>
<feature type="compositionally biased region" description="Acidic residues" evidence="1">
    <location>
        <begin position="154"/>
        <end position="177"/>
    </location>
</feature>
<dbReference type="InterPro" id="IPR013783">
    <property type="entry name" value="Ig-like_fold"/>
</dbReference>
<dbReference type="PROSITE" id="PS50093">
    <property type="entry name" value="PKD"/>
    <property type="match status" value="1"/>
</dbReference>
<dbReference type="EMBL" id="LCRH01000058">
    <property type="protein sequence ID" value="KKW31419.1"/>
    <property type="molecule type" value="Genomic_DNA"/>
</dbReference>
<feature type="region of interest" description="Disordered" evidence="1">
    <location>
        <begin position="130"/>
        <end position="200"/>
    </location>
</feature>
<dbReference type="SUPFAM" id="SSF103647">
    <property type="entry name" value="TSP type-3 repeat"/>
    <property type="match status" value="1"/>
</dbReference>
<protein>
    <submittedName>
        <fullName evidence="5">Amidase</fullName>
    </submittedName>
</protein>
<dbReference type="AlphaFoldDB" id="A0A0G2AFW6"/>
<evidence type="ECO:0000256" key="1">
    <source>
        <dbReference type="SAM" id="MobiDB-lite"/>
    </source>
</evidence>
<keyword evidence="2" id="KW-0812">Transmembrane</keyword>
<dbReference type="SMART" id="SM00089">
    <property type="entry name" value="PKD"/>
    <property type="match status" value="1"/>
</dbReference>
<evidence type="ECO:0000313" key="5">
    <source>
        <dbReference type="EMBL" id="KKW31419.1"/>
    </source>
</evidence>
<dbReference type="CDD" id="cd00146">
    <property type="entry name" value="PKD"/>
    <property type="match status" value="1"/>
</dbReference>
<dbReference type="Proteomes" id="UP000034054">
    <property type="component" value="Unassembled WGS sequence"/>
</dbReference>
<evidence type="ECO:0000256" key="3">
    <source>
        <dbReference type="SAM" id="SignalP"/>
    </source>
</evidence>
<dbReference type="InterPro" id="IPR000601">
    <property type="entry name" value="PKD_dom"/>
</dbReference>